<evidence type="ECO:0000313" key="3">
    <source>
        <dbReference type="Proteomes" id="UP000643405"/>
    </source>
</evidence>
<gene>
    <name evidence="2" type="ORF">ICI42_22190</name>
</gene>
<comment type="caution">
    <text evidence="2">The sequence shown here is derived from an EMBL/GenBank/DDBJ whole genome shotgun (WGS) entry which is preliminary data.</text>
</comment>
<feature type="region of interest" description="Disordered" evidence="1">
    <location>
        <begin position="32"/>
        <end position="51"/>
    </location>
</feature>
<proteinExistence type="predicted"/>
<evidence type="ECO:0000313" key="2">
    <source>
        <dbReference type="EMBL" id="MBD0417356.1"/>
    </source>
</evidence>
<keyword evidence="3" id="KW-1185">Reference proteome</keyword>
<organism evidence="2 3">
    <name type="scientific">Oryzicola mucosus</name>
    <dbReference type="NCBI Taxonomy" id="2767425"/>
    <lineage>
        <taxon>Bacteria</taxon>
        <taxon>Pseudomonadati</taxon>
        <taxon>Pseudomonadota</taxon>
        <taxon>Alphaproteobacteria</taxon>
        <taxon>Hyphomicrobiales</taxon>
        <taxon>Phyllobacteriaceae</taxon>
        <taxon>Oryzicola</taxon>
    </lineage>
</organism>
<reference evidence="2" key="1">
    <citation type="submission" date="2020-09" db="EMBL/GenBank/DDBJ databases">
        <title>Genome seq and assembly of Tianweitania sp.</title>
        <authorList>
            <person name="Chhetri G."/>
        </authorList>
    </citation>
    <scope>NUCLEOTIDE SEQUENCE</scope>
    <source>
        <strain evidence="2">Rool2</strain>
    </source>
</reference>
<sequence length="70" mass="8246">MLDLRRLSSVFLSNTNHEEDQLIHFKERTWSRRSASRTRRNGRPYEQRRKNGREISLGAALCAAYGHTFP</sequence>
<dbReference type="AlphaFoldDB" id="A0A8J6U1V0"/>
<dbReference type="EMBL" id="JACVVX010000012">
    <property type="protein sequence ID" value="MBD0417356.1"/>
    <property type="molecule type" value="Genomic_DNA"/>
</dbReference>
<accession>A0A8J6U1V0</accession>
<dbReference type="Proteomes" id="UP000643405">
    <property type="component" value="Unassembled WGS sequence"/>
</dbReference>
<evidence type="ECO:0000256" key="1">
    <source>
        <dbReference type="SAM" id="MobiDB-lite"/>
    </source>
</evidence>
<protein>
    <submittedName>
        <fullName evidence="2">4Fe-4S dicluster domain-containing protein</fullName>
    </submittedName>
</protein>
<name>A0A8J6U1V0_9HYPH</name>